<dbReference type="PANTHER" id="PTHR28083:SF1">
    <property type="entry name" value="GOOD FOR FULL DBP5 ACTIVITY PROTEIN 2"/>
    <property type="match status" value="1"/>
</dbReference>
<dbReference type="OrthoDB" id="5953249at2759"/>
<organism evidence="2 3">
    <name type="scientific">Lichtheimia corymbifera JMRC:FSU:9682</name>
    <dbReference type="NCBI Taxonomy" id="1263082"/>
    <lineage>
        <taxon>Eukaryota</taxon>
        <taxon>Fungi</taxon>
        <taxon>Fungi incertae sedis</taxon>
        <taxon>Mucoromycota</taxon>
        <taxon>Mucoromycotina</taxon>
        <taxon>Mucoromycetes</taxon>
        <taxon>Mucorales</taxon>
        <taxon>Lichtheimiaceae</taxon>
        <taxon>Lichtheimia</taxon>
    </lineage>
</organism>
<dbReference type="PANTHER" id="PTHR28083">
    <property type="entry name" value="GOOD FOR FULL DBP5 ACTIVITY PROTEIN 2"/>
    <property type="match status" value="1"/>
</dbReference>
<dbReference type="Pfam" id="PF21762">
    <property type="entry name" value="DEDDh_C"/>
    <property type="match status" value="1"/>
</dbReference>
<dbReference type="SUPFAM" id="SSF53098">
    <property type="entry name" value="Ribonuclease H-like"/>
    <property type="match status" value="1"/>
</dbReference>
<reference evidence="2" key="1">
    <citation type="submission" date="2013-08" db="EMBL/GenBank/DDBJ databases">
        <title>Gene expansion shapes genome architecture in the human pathogen Lichtheimia corymbifera: an evolutionary genomics analysis in the ancient terrestrial Mucorales (Mucoromycotina).</title>
        <authorList>
            <person name="Schwartze V.U."/>
            <person name="Winter S."/>
            <person name="Shelest E."/>
            <person name="Marcet-Houben M."/>
            <person name="Horn F."/>
            <person name="Wehner S."/>
            <person name="Hoffmann K."/>
            <person name="Riege K."/>
            <person name="Sammeth M."/>
            <person name="Nowrousian M."/>
            <person name="Valiante V."/>
            <person name="Linde J."/>
            <person name="Jacobsen I.D."/>
            <person name="Marz M."/>
            <person name="Brakhage A.A."/>
            <person name="Gabaldon T."/>
            <person name="Bocker S."/>
            <person name="Voigt K."/>
        </authorList>
    </citation>
    <scope>NUCLEOTIDE SEQUENCE [LARGE SCALE GENOMIC DNA]</scope>
    <source>
        <strain evidence="2">FSU 9682</strain>
    </source>
</reference>
<dbReference type="STRING" id="1263082.A0A068RW34"/>
<sequence>MDSSYIAWRVVQDTWTKQYQALGRTPSLAVQAFFDARNLFSRGQTILLYQAKETTTGEYHVCIASTTCDNLRQTLTKLMQQLDPQLPVPEWPSATCSYMEPVEFPVSDRNAFQRVFKKAKKANARATKLREAHDAWRYAAELARSPGEYVLCSIDIEAWEQDHSILLEIGWTLYDTRTDRYMDQHYLISSYRHLSNGRYVDDQKLRFGFGTSVWCTLPQALAELKKDLDWCVMRDGGFVLVGHGLDSDLKYLRQAKFLWPGRHPGVDDTLDIQQSALITIINTDVLYAASVNDLHNPPSLGRTLSLFGIDHWCLHNAGNDAHYTMVLLKALVAKLDDTTS</sequence>
<dbReference type="InterPro" id="IPR040151">
    <property type="entry name" value="Gfd2/YDR514C-like"/>
</dbReference>
<name>A0A068RW34_9FUNG</name>
<dbReference type="VEuPathDB" id="FungiDB:LCOR_05140.1"/>
<dbReference type="Gene3D" id="3.30.420.10">
    <property type="entry name" value="Ribonuclease H-like superfamily/Ribonuclease H"/>
    <property type="match status" value="1"/>
</dbReference>
<dbReference type="EMBL" id="CBTN010000019">
    <property type="protein sequence ID" value="CDH53827.1"/>
    <property type="molecule type" value="Genomic_DNA"/>
</dbReference>
<dbReference type="InterPro" id="IPR048519">
    <property type="entry name" value="Gfd2/YDR514C-like_C"/>
</dbReference>
<proteinExistence type="predicted"/>
<dbReference type="InterPro" id="IPR036397">
    <property type="entry name" value="RNaseH_sf"/>
</dbReference>
<dbReference type="GO" id="GO:0003676">
    <property type="term" value="F:nucleic acid binding"/>
    <property type="evidence" value="ECO:0007669"/>
    <property type="project" value="InterPro"/>
</dbReference>
<gene>
    <name evidence="2" type="ORF">LCOR_05140.1</name>
</gene>
<dbReference type="InterPro" id="IPR012337">
    <property type="entry name" value="RNaseH-like_sf"/>
</dbReference>
<dbReference type="Proteomes" id="UP000027586">
    <property type="component" value="Unassembled WGS sequence"/>
</dbReference>
<feature type="domain" description="Gfd2/YDR514C-like C-terminal" evidence="1">
    <location>
        <begin position="150"/>
        <end position="330"/>
    </location>
</feature>
<protein>
    <recommendedName>
        <fullName evidence="1">Gfd2/YDR514C-like C-terminal domain-containing protein</fullName>
    </recommendedName>
</protein>
<comment type="caution">
    <text evidence="2">The sequence shown here is derived from an EMBL/GenBank/DDBJ whole genome shotgun (WGS) entry which is preliminary data.</text>
</comment>
<evidence type="ECO:0000313" key="2">
    <source>
        <dbReference type="EMBL" id="CDH53827.1"/>
    </source>
</evidence>
<evidence type="ECO:0000259" key="1">
    <source>
        <dbReference type="Pfam" id="PF21762"/>
    </source>
</evidence>
<keyword evidence="3" id="KW-1185">Reference proteome</keyword>
<accession>A0A068RW34</accession>
<evidence type="ECO:0000313" key="3">
    <source>
        <dbReference type="Proteomes" id="UP000027586"/>
    </source>
</evidence>
<dbReference type="GO" id="GO:0005634">
    <property type="term" value="C:nucleus"/>
    <property type="evidence" value="ECO:0007669"/>
    <property type="project" value="TreeGrafter"/>
</dbReference>
<dbReference type="AlphaFoldDB" id="A0A068RW34"/>